<keyword evidence="8 11" id="KW-0346">Stress response</keyword>
<dbReference type="PANTHER" id="PTHR32472:SF10">
    <property type="entry name" value="DNA REPAIR PROTEIN RADA-LIKE PROTEIN"/>
    <property type="match status" value="1"/>
</dbReference>
<dbReference type="GO" id="GO:0140664">
    <property type="term" value="F:ATP-dependent DNA damage sensor activity"/>
    <property type="evidence" value="ECO:0007669"/>
    <property type="project" value="InterPro"/>
</dbReference>
<sequence>MSKTKTVYICSDCGYDSPRWVGQCRGCGAWNTFAESKVSNNVNEKIRNTAINAKHKGYAGQISEGMVSLSELQGKEAELSRYDTGIAGLNRVLGGGLVKGSVVLLSGSPGAGKSTILLQAIDYLASQVSSAYFTGEESVDQISSRATRLHVKNGDKVKLKSETCVERIIENASSIDAKVIIVDSIQTMYSETNNSSPGSTSQVKDCGHILTQYAKTNDVSVLVIGHVTKDGTLAGPKVLEHTVDCTIHLDTTTSDRYRTIKSAKNRFGTANEMSVFIMTESGMKDVKNPSAIFLQRPDVPTPGTVVIPYKEGNGIMLLEIQALVAKGNPQYTKRVSVGLDSNRNSMLMAVLHSRCKMATYDKDTFLNVVGGIKIGETASDLAVVLAICSAIENIVIPQDVIVMGEVGLGGEIRPVPSGGERLKECRKHDFHRAIIPASNMKGLKTDMEIIPVKTVSEAISVLKRISVS</sequence>
<evidence type="ECO:0000313" key="16">
    <source>
        <dbReference type="Proteomes" id="UP000323225"/>
    </source>
</evidence>
<dbReference type="GO" id="GO:0008270">
    <property type="term" value="F:zinc ion binding"/>
    <property type="evidence" value="ECO:0007669"/>
    <property type="project" value="UniProtKB-KW"/>
</dbReference>
<protein>
    <recommendedName>
        <fullName evidence="11 12">DNA repair protein RadA</fullName>
    </recommendedName>
</protein>
<dbReference type="InterPro" id="IPR027417">
    <property type="entry name" value="P-loop_NTPase"/>
</dbReference>
<evidence type="ECO:0000256" key="9">
    <source>
        <dbReference type="ARBA" id="ARBA00023125"/>
    </source>
</evidence>
<dbReference type="EMBL" id="VUAA01000007">
    <property type="protein sequence ID" value="KAA1255215.1"/>
    <property type="molecule type" value="Genomic_DNA"/>
</dbReference>
<name>A0A5Q6PK53_VIBCL</name>
<comment type="caution">
    <text evidence="15">The sequence shown here is derived from an EMBL/GenBank/DDBJ whole genome shotgun (WGS) entry which is preliminary data.</text>
</comment>
<keyword evidence="10 11" id="KW-0234">DNA repair</keyword>
<dbReference type="PANTHER" id="PTHR32472">
    <property type="entry name" value="DNA REPAIR PROTEIN RADA"/>
    <property type="match status" value="1"/>
</dbReference>
<evidence type="ECO:0000256" key="3">
    <source>
        <dbReference type="ARBA" id="ARBA00022763"/>
    </source>
</evidence>
<evidence type="ECO:0000256" key="13">
    <source>
        <dbReference type="RuleBase" id="RU003555"/>
    </source>
</evidence>
<dbReference type="Gene3D" id="3.40.50.300">
    <property type="entry name" value="P-loop containing nucleotide triphosphate hydrolases"/>
    <property type="match status" value="1"/>
</dbReference>
<dbReference type="SMART" id="SM00382">
    <property type="entry name" value="AAA"/>
    <property type="match status" value="1"/>
</dbReference>
<keyword evidence="2 11" id="KW-0547">Nucleotide-binding</keyword>
<keyword evidence="5" id="KW-0378">Hydrolase</keyword>
<dbReference type="Gene3D" id="3.30.230.10">
    <property type="match status" value="1"/>
</dbReference>
<keyword evidence="9 11" id="KW-0238">DNA-binding</keyword>
<evidence type="ECO:0000256" key="5">
    <source>
        <dbReference type="ARBA" id="ARBA00022801"/>
    </source>
</evidence>
<dbReference type="InterPro" id="IPR020588">
    <property type="entry name" value="RecA_ATP-bd"/>
</dbReference>
<evidence type="ECO:0000256" key="2">
    <source>
        <dbReference type="ARBA" id="ARBA00022741"/>
    </source>
</evidence>
<accession>A0A5Q6PK53</accession>
<comment type="similarity">
    <text evidence="11 13">Belongs to the RecA family. RadA subfamily.</text>
</comment>
<dbReference type="Pfam" id="PF13541">
    <property type="entry name" value="ChlI"/>
    <property type="match status" value="1"/>
</dbReference>
<gene>
    <name evidence="11 15" type="primary">radA</name>
    <name evidence="15" type="ORF">F0M16_08335</name>
</gene>
<dbReference type="GO" id="GO:0005829">
    <property type="term" value="C:cytosol"/>
    <property type="evidence" value="ECO:0007669"/>
    <property type="project" value="TreeGrafter"/>
</dbReference>
<evidence type="ECO:0000256" key="10">
    <source>
        <dbReference type="ARBA" id="ARBA00023204"/>
    </source>
</evidence>
<dbReference type="InterPro" id="IPR041166">
    <property type="entry name" value="Rubredoxin_2"/>
</dbReference>
<evidence type="ECO:0000313" key="15">
    <source>
        <dbReference type="EMBL" id="KAA1255215.1"/>
    </source>
</evidence>
<comment type="domain">
    <text evidence="11">The middle region has homology to RecA with ATPase motifs including the RadA KNRFG motif, while the C-terminus is homologous to Lon protease.</text>
</comment>
<reference evidence="15 16" key="1">
    <citation type="submission" date="2019-09" db="EMBL/GenBank/DDBJ databases">
        <authorList>
            <person name="Kritzky A."/>
            <person name="Schelkanova E.Y."/>
            <person name="Alkhova Z.V."/>
            <person name="Smirnova N.I."/>
        </authorList>
    </citation>
    <scope>NUCLEOTIDE SEQUENCE [LARGE SCALE GENOMIC DNA]</scope>
    <source>
        <strain evidence="15 16">M1526</strain>
    </source>
</reference>
<dbReference type="InterPro" id="IPR004504">
    <property type="entry name" value="DNA_repair_RadA"/>
</dbReference>
<keyword evidence="6 13" id="KW-0862">Zinc</keyword>
<evidence type="ECO:0000256" key="8">
    <source>
        <dbReference type="ARBA" id="ARBA00023016"/>
    </source>
</evidence>
<evidence type="ECO:0000256" key="6">
    <source>
        <dbReference type="ARBA" id="ARBA00022833"/>
    </source>
</evidence>
<dbReference type="PROSITE" id="PS50162">
    <property type="entry name" value="RECA_2"/>
    <property type="match status" value="1"/>
</dbReference>
<dbReference type="AlphaFoldDB" id="A0A5Q6PK53"/>
<dbReference type="PRINTS" id="PR01874">
    <property type="entry name" value="DNAREPAIRADA"/>
</dbReference>
<keyword evidence="3 11" id="KW-0227">DNA damage</keyword>
<dbReference type="GO" id="GO:0005524">
    <property type="term" value="F:ATP binding"/>
    <property type="evidence" value="ECO:0007669"/>
    <property type="project" value="UniProtKB-UniRule"/>
</dbReference>
<dbReference type="NCBIfam" id="TIGR00416">
    <property type="entry name" value="sms"/>
    <property type="match status" value="1"/>
</dbReference>
<evidence type="ECO:0000256" key="11">
    <source>
        <dbReference type="HAMAP-Rule" id="MF_01498"/>
    </source>
</evidence>
<evidence type="ECO:0000259" key="14">
    <source>
        <dbReference type="PROSITE" id="PS50162"/>
    </source>
</evidence>
<proteinExistence type="inferred from homology"/>
<evidence type="ECO:0000256" key="1">
    <source>
        <dbReference type="ARBA" id="ARBA00022723"/>
    </source>
</evidence>
<dbReference type="Proteomes" id="UP000323225">
    <property type="component" value="Unassembled WGS sequence"/>
</dbReference>
<organism evidence="15 16">
    <name type="scientific">Vibrio cholerae</name>
    <dbReference type="NCBI Taxonomy" id="666"/>
    <lineage>
        <taxon>Bacteria</taxon>
        <taxon>Pseudomonadati</taxon>
        <taxon>Pseudomonadota</taxon>
        <taxon>Gammaproteobacteria</taxon>
        <taxon>Vibrionales</taxon>
        <taxon>Vibrionaceae</taxon>
        <taxon>Vibrio</taxon>
    </lineage>
</organism>
<dbReference type="InterPro" id="IPR020568">
    <property type="entry name" value="Ribosomal_Su5_D2-typ_SF"/>
</dbReference>
<dbReference type="InterPro" id="IPR014721">
    <property type="entry name" value="Ribsml_uS5_D2-typ_fold_subgr"/>
</dbReference>
<dbReference type="Pfam" id="PF18073">
    <property type="entry name" value="Zn_ribbon_LapB"/>
    <property type="match status" value="1"/>
</dbReference>
<comment type="function">
    <text evidence="13">DNA-dependent ATPase involved in processing of recombination intermediates, plays a role in repairing DNA breaks. Stimulates the branch migration of RecA-mediated strand transfer reactions, allowing the 3' invading strand to extend heteroduplex DNA faster. Binds ssDNA in the presence of ADP but not other nucleotides, has ATPase activity that is stimulated by ssDNA and various branched DNA structures, but inhibited by SSB. Does not have RecA's homology-searching function.</text>
</comment>
<dbReference type="Pfam" id="PF13481">
    <property type="entry name" value="AAA_25"/>
    <property type="match status" value="1"/>
</dbReference>
<evidence type="ECO:0000256" key="4">
    <source>
        <dbReference type="ARBA" id="ARBA00022771"/>
    </source>
</evidence>
<feature type="region of interest" description="Lon-protease-like" evidence="11">
    <location>
        <begin position="363"/>
        <end position="468"/>
    </location>
</feature>
<feature type="short sequence motif" description="RadA KNRFG motif" evidence="11">
    <location>
        <begin position="264"/>
        <end position="268"/>
    </location>
</feature>
<evidence type="ECO:0000256" key="12">
    <source>
        <dbReference type="NCBIfam" id="TIGR00416"/>
    </source>
</evidence>
<comment type="function">
    <text evidence="11">Plays a role in repairing double-strand DNA breaks, probably involving stabilizing or processing branched DNA or blocked replication forks.</text>
</comment>
<dbReference type="InterPro" id="IPR003593">
    <property type="entry name" value="AAA+_ATPase"/>
</dbReference>
<dbReference type="SUPFAM" id="SSF52540">
    <property type="entry name" value="P-loop containing nucleoside triphosphate hydrolases"/>
    <property type="match status" value="1"/>
</dbReference>
<evidence type="ECO:0000256" key="7">
    <source>
        <dbReference type="ARBA" id="ARBA00022840"/>
    </source>
</evidence>
<dbReference type="GO" id="GO:0016787">
    <property type="term" value="F:hydrolase activity"/>
    <property type="evidence" value="ECO:0007669"/>
    <property type="project" value="UniProtKB-KW"/>
</dbReference>
<feature type="binding site" evidence="11">
    <location>
        <begin position="107"/>
        <end position="114"/>
    </location>
    <ligand>
        <name>ATP</name>
        <dbReference type="ChEBI" id="CHEBI:30616"/>
    </ligand>
</feature>
<keyword evidence="1 11" id="KW-0479">Metal-binding</keyword>
<keyword evidence="4 13" id="KW-0863">Zinc-finger</keyword>
<dbReference type="SUPFAM" id="SSF54211">
    <property type="entry name" value="Ribosomal protein S5 domain 2-like"/>
    <property type="match status" value="1"/>
</dbReference>
<keyword evidence="7 11" id="KW-0067">ATP-binding</keyword>
<dbReference type="GO" id="GO:0003684">
    <property type="term" value="F:damaged DNA binding"/>
    <property type="evidence" value="ECO:0007669"/>
    <property type="project" value="InterPro"/>
</dbReference>
<feature type="domain" description="RecA family profile 1" evidence="14">
    <location>
        <begin position="78"/>
        <end position="227"/>
    </location>
</feature>
<dbReference type="GO" id="GO:0000725">
    <property type="term" value="P:recombinational repair"/>
    <property type="evidence" value="ECO:0007669"/>
    <property type="project" value="UniProtKB-UniRule"/>
</dbReference>
<dbReference type="HAMAP" id="MF_01498">
    <property type="entry name" value="RadA_bact"/>
    <property type="match status" value="1"/>
</dbReference>